<protein>
    <submittedName>
        <fullName evidence="1">Uncharacterized protein</fullName>
    </submittedName>
</protein>
<dbReference type="Proteomes" id="UP000625711">
    <property type="component" value="Unassembled WGS sequence"/>
</dbReference>
<comment type="caution">
    <text evidence="1">The sequence shown here is derived from an EMBL/GenBank/DDBJ whole genome shotgun (WGS) entry which is preliminary data.</text>
</comment>
<name>A0A834HPC6_RHYFE</name>
<reference evidence="1" key="1">
    <citation type="submission" date="2020-08" db="EMBL/GenBank/DDBJ databases">
        <title>Genome sequencing and assembly of the red palm weevil Rhynchophorus ferrugineus.</title>
        <authorList>
            <person name="Dias G.B."/>
            <person name="Bergman C.M."/>
            <person name="Manee M."/>
        </authorList>
    </citation>
    <scope>NUCLEOTIDE SEQUENCE</scope>
    <source>
        <strain evidence="1">AA-2017</strain>
        <tissue evidence="1">Whole larva</tissue>
    </source>
</reference>
<dbReference type="EMBL" id="JAACXV010014560">
    <property type="protein sequence ID" value="KAF7266147.1"/>
    <property type="molecule type" value="Genomic_DNA"/>
</dbReference>
<gene>
    <name evidence="1" type="ORF">GWI33_020517</name>
</gene>
<evidence type="ECO:0000313" key="2">
    <source>
        <dbReference type="Proteomes" id="UP000625711"/>
    </source>
</evidence>
<dbReference type="OrthoDB" id="8193444at2759"/>
<accession>A0A834HPC6</accession>
<evidence type="ECO:0000313" key="1">
    <source>
        <dbReference type="EMBL" id="KAF7266147.1"/>
    </source>
</evidence>
<keyword evidence="2" id="KW-1185">Reference proteome</keyword>
<organism evidence="1 2">
    <name type="scientific">Rhynchophorus ferrugineus</name>
    <name type="common">Red palm weevil</name>
    <name type="synonym">Curculio ferrugineus</name>
    <dbReference type="NCBI Taxonomy" id="354439"/>
    <lineage>
        <taxon>Eukaryota</taxon>
        <taxon>Metazoa</taxon>
        <taxon>Ecdysozoa</taxon>
        <taxon>Arthropoda</taxon>
        <taxon>Hexapoda</taxon>
        <taxon>Insecta</taxon>
        <taxon>Pterygota</taxon>
        <taxon>Neoptera</taxon>
        <taxon>Endopterygota</taxon>
        <taxon>Coleoptera</taxon>
        <taxon>Polyphaga</taxon>
        <taxon>Cucujiformia</taxon>
        <taxon>Curculionidae</taxon>
        <taxon>Dryophthorinae</taxon>
        <taxon>Rhynchophorus</taxon>
    </lineage>
</organism>
<proteinExistence type="predicted"/>
<dbReference type="AlphaFoldDB" id="A0A834HPC6"/>
<sequence>MHRKPTTHYFEHSLCFQGQCNVAEQMYGTTLKLPGEMFPATESKIYEAELVRKLKSTMRHLKPVQDQYSTMQTFRKYHLFSVLHGKEKYFKIDKNGKEDNVLIDRLKPAYISQESQIYEEHSYSQPSIGF</sequence>